<evidence type="ECO:0000313" key="2">
    <source>
        <dbReference type="EMBL" id="MCL1634765.1"/>
    </source>
</evidence>
<proteinExistence type="predicted"/>
<keyword evidence="1" id="KW-0732">Signal</keyword>
<comment type="caution">
    <text evidence="2">The sequence shown here is derived from an EMBL/GenBank/DDBJ whole genome shotgun (WGS) entry which is preliminary data.</text>
</comment>
<feature type="chain" id="PRO_5047410605" evidence="1">
    <location>
        <begin position="19"/>
        <end position="78"/>
    </location>
</feature>
<evidence type="ECO:0000313" key="3">
    <source>
        <dbReference type="Proteomes" id="UP001431217"/>
    </source>
</evidence>
<sequence>MRAFLAAALFAAAAIAHAGDAKQYGQAIPQGEAVPISEAVAAHERYAGKPQRYSGRIVEVCQKEAVGWCWRTRAKAPA</sequence>
<reference evidence="2 3" key="1">
    <citation type="submission" date="2022-05" db="EMBL/GenBank/DDBJ databases">
        <title>Luteimonas sp. SX5, whole genome shotgun sequencing project.</title>
        <authorList>
            <person name="Zhao G."/>
            <person name="Shen L."/>
        </authorList>
    </citation>
    <scope>NUCLEOTIDE SEQUENCE [LARGE SCALE GENOMIC DNA]</scope>
    <source>
        <strain evidence="2 3">SX5</strain>
    </source>
</reference>
<gene>
    <name evidence="2" type="ORF">M2650_08995</name>
</gene>
<name>A0ABT0MKI1_9GAMM</name>
<dbReference type="Proteomes" id="UP001431217">
    <property type="component" value="Unassembled WGS sequence"/>
</dbReference>
<organism evidence="2 3">
    <name type="scientific">Luteimonas galliterrae</name>
    <dbReference type="NCBI Taxonomy" id="2940486"/>
    <lineage>
        <taxon>Bacteria</taxon>
        <taxon>Pseudomonadati</taxon>
        <taxon>Pseudomonadota</taxon>
        <taxon>Gammaproteobacteria</taxon>
        <taxon>Lysobacterales</taxon>
        <taxon>Lysobacteraceae</taxon>
        <taxon>Luteimonas</taxon>
    </lineage>
</organism>
<accession>A0ABT0MKI1</accession>
<dbReference type="RefSeq" id="WP_249473397.1">
    <property type="nucleotide sequence ID" value="NZ_JAMBEP010000001.1"/>
</dbReference>
<dbReference type="EMBL" id="JAMBEP010000001">
    <property type="protein sequence ID" value="MCL1634765.1"/>
    <property type="molecule type" value="Genomic_DNA"/>
</dbReference>
<feature type="signal peptide" evidence="1">
    <location>
        <begin position="1"/>
        <end position="18"/>
    </location>
</feature>
<evidence type="ECO:0000256" key="1">
    <source>
        <dbReference type="SAM" id="SignalP"/>
    </source>
</evidence>
<protein>
    <submittedName>
        <fullName evidence="2">Uncharacterized protein</fullName>
    </submittedName>
</protein>
<keyword evidence="3" id="KW-1185">Reference proteome</keyword>